<protein>
    <recommendedName>
        <fullName evidence="3">DUF7096 domain-containing protein</fullName>
    </recommendedName>
</protein>
<keyword evidence="1" id="KW-0175">Coiled coil</keyword>
<evidence type="ECO:0000313" key="5">
    <source>
        <dbReference type="Proteomes" id="UP001596445"/>
    </source>
</evidence>
<feature type="region of interest" description="Disordered" evidence="2">
    <location>
        <begin position="183"/>
        <end position="252"/>
    </location>
</feature>
<reference evidence="4 5" key="1">
    <citation type="journal article" date="2019" name="Int. J. Syst. Evol. Microbiol.">
        <title>The Global Catalogue of Microorganisms (GCM) 10K type strain sequencing project: providing services to taxonomists for standard genome sequencing and annotation.</title>
        <authorList>
            <consortium name="The Broad Institute Genomics Platform"/>
            <consortium name="The Broad Institute Genome Sequencing Center for Infectious Disease"/>
            <person name="Wu L."/>
            <person name="Ma J."/>
        </authorList>
    </citation>
    <scope>NUCLEOTIDE SEQUENCE [LARGE SCALE GENOMIC DNA]</scope>
    <source>
        <strain evidence="4 5">JCM 30072</strain>
    </source>
</reference>
<gene>
    <name evidence="4" type="ORF">ACFQQG_12890</name>
</gene>
<accession>A0ABD5W3Z4</accession>
<feature type="domain" description="DUF7096" evidence="3">
    <location>
        <begin position="38"/>
        <end position="181"/>
    </location>
</feature>
<dbReference type="EMBL" id="JBHSZI010000001">
    <property type="protein sequence ID" value="MFC7058901.1"/>
    <property type="molecule type" value="Genomic_DNA"/>
</dbReference>
<evidence type="ECO:0000256" key="1">
    <source>
        <dbReference type="SAM" id="Coils"/>
    </source>
</evidence>
<evidence type="ECO:0000313" key="4">
    <source>
        <dbReference type="EMBL" id="MFC7058901.1"/>
    </source>
</evidence>
<dbReference type="Proteomes" id="UP001596445">
    <property type="component" value="Unassembled WGS sequence"/>
</dbReference>
<evidence type="ECO:0000256" key="2">
    <source>
        <dbReference type="SAM" id="MobiDB-lite"/>
    </source>
</evidence>
<feature type="coiled-coil region" evidence="1">
    <location>
        <begin position="80"/>
        <end position="114"/>
    </location>
</feature>
<evidence type="ECO:0000259" key="3">
    <source>
        <dbReference type="Pfam" id="PF23379"/>
    </source>
</evidence>
<comment type="caution">
    <text evidence="4">The sequence shown here is derived from an EMBL/GenBank/DDBJ whole genome shotgun (WGS) entry which is preliminary data.</text>
</comment>
<dbReference type="RefSeq" id="WP_382185850.1">
    <property type="nucleotide sequence ID" value="NZ_JBHSZI010000001.1"/>
</dbReference>
<dbReference type="InterPro" id="IPR055522">
    <property type="entry name" value="DUF7096"/>
</dbReference>
<dbReference type="AlphaFoldDB" id="A0ABD5W3Z4"/>
<organism evidence="4 5">
    <name type="scientific">Halovenus salina</name>
    <dbReference type="NCBI Taxonomy" id="1510225"/>
    <lineage>
        <taxon>Archaea</taxon>
        <taxon>Methanobacteriati</taxon>
        <taxon>Methanobacteriota</taxon>
        <taxon>Stenosarchaea group</taxon>
        <taxon>Halobacteria</taxon>
        <taxon>Halobacteriales</taxon>
        <taxon>Haloarculaceae</taxon>
        <taxon>Halovenus</taxon>
    </lineage>
</organism>
<proteinExistence type="predicted"/>
<keyword evidence="5" id="KW-1185">Reference proteome</keyword>
<name>A0ABD5W3Z4_9EURY</name>
<dbReference type="Pfam" id="PF23379">
    <property type="entry name" value="DUF7096"/>
    <property type="match status" value="1"/>
</dbReference>
<sequence length="252" mass="26218">MRQTVPLVVVAVAALAVLAVPAMGVAPTTSGATQTENNATAPGEQLSGAINVQGAELDGELDQRAFGIRFSQAPDNSSKAAVLADRLQTVDKRLTELEERKADLEARHDAGEITDGKFRAEMAKVATQIRLLTQATNQTQQAATAVPRAALEERGVNATAIQTLRDRASELSGPEVAAIARDIAGPNAGEIPGRGNGPPRNETGAPGANNSREGGPPDNRGGPDGTPPNDRDDDQPRGTMAARTPPEVRTTK</sequence>